<keyword evidence="6" id="KW-0862">Zinc</keyword>
<dbReference type="PANTHER" id="PTHR24347">
    <property type="entry name" value="SERINE/THREONINE-PROTEIN KINASE"/>
    <property type="match status" value="1"/>
</dbReference>
<dbReference type="Pfam" id="PF00069">
    <property type="entry name" value="Pkinase"/>
    <property type="match status" value="1"/>
</dbReference>
<feature type="domain" description="Protein kinase" evidence="8">
    <location>
        <begin position="328"/>
        <end position="581"/>
    </location>
</feature>
<dbReference type="SUPFAM" id="SSF56112">
    <property type="entry name" value="Protein kinase-like (PK-like)"/>
    <property type="match status" value="1"/>
</dbReference>
<feature type="region of interest" description="Disordered" evidence="7">
    <location>
        <begin position="709"/>
        <end position="745"/>
    </location>
</feature>
<dbReference type="AlphaFoldDB" id="A0A9N7ZAX6"/>
<keyword evidence="3" id="KW-0547">Nucleotide-binding</keyword>
<evidence type="ECO:0000259" key="9">
    <source>
        <dbReference type="PROSITE" id="PS50158"/>
    </source>
</evidence>
<reference evidence="10" key="1">
    <citation type="submission" date="2020-03" db="EMBL/GenBank/DDBJ databases">
        <authorList>
            <person name="Weist P."/>
        </authorList>
    </citation>
    <scope>NUCLEOTIDE SEQUENCE</scope>
</reference>
<organism evidence="10 11">
    <name type="scientific">Pleuronectes platessa</name>
    <name type="common">European plaice</name>
    <dbReference type="NCBI Taxonomy" id="8262"/>
    <lineage>
        <taxon>Eukaryota</taxon>
        <taxon>Metazoa</taxon>
        <taxon>Chordata</taxon>
        <taxon>Craniata</taxon>
        <taxon>Vertebrata</taxon>
        <taxon>Euteleostomi</taxon>
        <taxon>Actinopterygii</taxon>
        <taxon>Neopterygii</taxon>
        <taxon>Teleostei</taxon>
        <taxon>Neoteleostei</taxon>
        <taxon>Acanthomorphata</taxon>
        <taxon>Carangaria</taxon>
        <taxon>Pleuronectiformes</taxon>
        <taxon>Pleuronectoidei</taxon>
        <taxon>Pleuronectidae</taxon>
        <taxon>Pleuronectes</taxon>
    </lineage>
</organism>
<dbReference type="FunFam" id="3.30.200.20:FF:000453">
    <property type="entry name" value="Calcium/calmodulin-dependent protein kinase type 1G"/>
    <property type="match status" value="1"/>
</dbReference>
<dbReference type="SMART" id="SM00220">
    <property type="entry name" value="S_TKc"/>
    <property type="match status" value="1"/>
</dbReference>
<dbReference type="Gene3D" id="1.10.510.10">
    <property type="entry name" value="Transferase(Phosphotransferase) domain 1"/>
    <property type="match status" value="1"/>
</dbReference>
<comment type="caution">
    <text evidence="10">The sequence shown here is derived from an EMBL/GenBank/DDBJ whole genome shotgun (WGS) entry which is preliminary data.</text>
</comment>
<dbReference type="SUPFAM" id="SSF57756">
    <property type="entry name" value="Retrovirus zinc finger-like domains"/>
    <property type="match status" value="1"/>
</dbReference>
<proteinExistence type="predicted"/>
<keyword evidence="2" id="KW-0808">Transferase</keyword>
<protein>
    <recommendedName>
        <fullName evidence="12">Protein kinase domain-containing protein</fullName>
    </recommendedName>
</protein>
<feature type="compositionally biased region" description="Polar residues" evidence="7">
    <location>
        <begin position="736"/>
        <end position="745"/>
    </location>
</feature>
<sequence>MFLESPTNTLEVSFRVKHGDGHYMVYASSGSLKCFDCGDVGHKRSSCPHKQRSHEAAGDAASRGEAAGAHSAETVTTLSGSGAEAAPSAEPAVALIGVHGAESEEPVPTASVDAPRTEVAKNTRGRVLSGGEAVSWGDISKPGGETSEGQSQKKKLRVADEVKKSPQPAAAETSQAGGQVEEAGSSYATEQIENINEGQSLSASQAACEEIEEESDIESLANWLTRRNQALNTGSVHPTPMLMGLLEARLKVEHAYYGMMENYVHSDIVTWLFEWHWPVEKHLRTSNSTSLDWNMVHLGVCGNIRVKMGRKDIICSWKKSISNIKDVFDFKGKMGSGSFSEVFMVREKTTGNLYALKCLKKKHLVHSNLENEINVLRRITHENVVGLEDFYETRTHYYLVLQLVSGGELFDRILDKGVYTEKDASTVITQVLQAVSYLHENSIVHRDLKPENLLYYNTDKNAKIMVSDFGLSKTLEHGVMSTACGTPGYVAPEVLAQKPYSKAVDCWSIGVITYILLCGYPPFFEENETRLFSKIRRAEYAFHSPFWDDISESAKDFIRNMMEKNPTKRFTTEQAIRHPWISGDTAKDLDIYQSVCEQMERNFAKSKWKQAFNATSVIHHMKKLQGSHSGSSPSPLSMPNIILQSSSQDDLKVLGPCHDEAAALDPNGNPDATHLSCSHPESGRGLCPPLRPSHREPCDALTVEESREVHTFKSTSDASLRSSRSVDAVAQRKDQPLQSGVCSLM</sequence>
<keyword evidence="5" id="KW-0067">ATP-binding</keyword>
<dbReference type="GO" id="GO:0004674">
    <property type="term" value="F:protein serine/threonine kinase activity"/>
    <property type="evidence" value="ECO:0007669"/>
    <property type="project" value="UniProtKB-KW"/>
</dbReference>
<feature type="region of interest" description="Disordered" evidence="7">
    <location>
        <begin position="664"/>
        <end position="691"/>
    </location>
</feature>
<name>A0A9N7ZAX6_PLEPL</name>
<dbReference type="GO" id="GO:0008270">
    <property type="term" value="F:zinc ion binding"/>
    <property type="evidence" value="ECO:0007669"/>
    <property type="project" value="UniProtKB-KW"/>
</dbReference>
<evidence type="ECO:0000256" key="1">
    <source>
        <dbReference type="ARBA" id="ARBA00022527"/>
    </source>
</evidence>
<dbReference type="PROSITE" id="PS50158">
    <property type="entry name" value="ZF_CCHC"/>
    <property type="match status" value="1"/>
</dbReference>
<evidence type="ECO:0000313" key="10">
    <source>
        <dbReference type="EMBL" id="CAB1457261.1"/>
    </source>
</evidence>
<dbReference type="GO" id="GO:0003676">
    <property type="term" value="F:nucleic acid binding"/>
    <property type="evidence" value="ECO:0007669"/>
    <property type="project" value="InterPro"/>
</dbReference>
<feature type="domain" description="CCHC-type" evidence="9">
    <location>
        <begin position="33"/>
        <end position="48"/>
    </location>
</feature>
<evidence type="ECO:0000256" key="6">
    <source>
        <dbReference type="PROSITE-ProRule" id="PRU00047"/>
    </source>
</evidence>
<dbReference type="InterPro" id="IPR036875">
    <property type="entry name" value="Znf_CCHC_sf"/>
</dbReference>
<dbReference type="PROSITE" id="PS50011">
    <property type="entry name" value="PROTEIN_KINASE_DOM"/>
    <property type="match status" value="1"/>
</dbReference>
<evidence type="ECO:0000256" key="5">
    <source>
        <dbReference type="ARBA" id="ARBA00022840"/>
    </source>
</evidence>
<dbReference type="EMBL" id="CADEAL010004333">
    <property type="protein sequence ID" value="CAB1457261.1"/>
    <property type="molecule type" value="Genomic_DNA"/>
</dbReference>
<dbReference type="InterPro" id="IPR001878">
    <property type="entry name" value="Znf_CCHC"/>
</dbReference>
<evidence type="ECO:0000256" key="2">
    <source>
        <dbReference type="ARBA" id="ARBA00022679"/>
    </source>
</evidence>
<dbReference type="InterPro" id="IPR008271">
    <property type="entry name" value="Ser/Thr_kinase_AS"/>
</dbReference>
<gene>
    <name evidence="10" type="ORF">PLEPLA_LOCUS45083</name>
</gene>
<feature type="region of interest" description="Disordered" evidence="7">
    <location>
        <begin position="101"/>
        <end position="185"/>
    </location>
</feature>
<evidence type="ECO:0000313" key="11">
    <source>
        <dbReference type="Proteomes" id="UP001153269"/>
    </source>
</evidence>
<feature type="region of interest" description="Disordered" evidence="7">
    <location>
        <begin position="44"/>
        <end position="71"/>
    </location>
</feature>
<keyword evidence="4" id="KW-0418">Kinase</keyword>
<dbReference type="Proteomes" id="UP001153269">
    <property type="component" value="Unassembled WGS sequence"/>
</dbReference>
<dbReference type="InterPro" id="IPR011009">
    <property type="entry name" value="Kinase-like_dom_sf"/>
</dbReference>
<evidence type="ECO:0000256" key="3">
    <source>
        <dbReference type="ARBA" id="ARBA00022741"/>
    </source>
</evidence>
<evidence type="ECO:0008006" key="12">
    <source>
        <dbReference type="Google" id="ProtNLM"/>
    </source>
</evidence>
<accession>A0A9N7ZAX6</accession>
<keyword evidence="6" id="KW-0479">Metal-binding</keyword>
<dbReference type="Gene3D" id="3.30.200.20">
    <property type="entry name" value="Phosphorylase Kinase, domain 1"/>
    <property type="match status" value="1"/>
</dbReference>
<evidence type="ECO:0000256" key="7">
    <source>
        <dbReference type="SAM" id="MobiDB-lite"/>
    </source>
</evidence>
<keyword evidence="6" id="KW-0863">Zinc-finger</keyword>
<dbReference type="GO" id="GO:0005524">
    <property type="term" value="F:ATP binding"/>
    <property type="evidence" value="ECO:0007669"/>
    <property type="project" value="UniProtKB-KW"/>
</dbReference>
<evidence type="ECO:0000256" key="4">
    <source>
        <dbReference type="ARBA" id="ARBA00022777"/>
    </source>
</evidence>
<feature type="compositionally biased region" description="Low complexity" evidence="7">
    <location>
        <begin position="58"/>
        <end position="71"/>
    </location>
</feature>
<dbReference type="FunFam" id="1.10.510.10:FF:000026">
    <property type="entry name" value="Calcium/calmodulin-dependent protein kinase type 1"/>
    <property type="match status" value="1"/>
</dbReference>
<keyword evidence="1" id="KW-0723">Serine/threonine-protein kinase</keyword>
<feature type="compositionally biased region" description="Low complexity" evidence="7">
    <location>
        <begin position="714"/>
        <end position="729"/>
    </location>
</feature>
<keyword evidence="11" id="KW-1185">Reference proteome</keyword>
<evidence type="ECO:0000259" key="8">
    <source>
        <dbReference type="PROSITE" id="PS50011"/>
    </source>
</evidence>
<dbReference type="PROSITE" id="PS00108">
    <property type="entry name" value="PROTEIN_KINASE_ST"/>
    <property type="match status" value="1"/>
</dbReference>
<dbReference type="InterPro" id="IPR000719">
    <property type="entry name" value="Prot_kinase_dom"/>
</dbReference>